<proteinExistence type="predicted"/>
<dbReference type="PROSITE" id="PS00478">
    <property type="entry name" value="LIM_DOMAIN_1"/>
    <property type="match status" value="1"/>
</dbReference>
<keyword evidence="1 5" id="KW-0479">Metal-binding</keyword>
<dbReference type="Gene3D" id="2.10.110.10">
    <property type="entry name" value="Cysteine Rich Protein"/>
    <property type="match status" value="3"/>
</dbReference>
<dbReference type="Pfam" id="PF00412">
    <property type="entry name" value="LIM"/>
    <property type="match status" value="3"/>
</dbReference>
<dbReference type="SUPFAM" id="SSF57716">
    <property type="entry name" value="Glucocorticoid receptor-like (DNA-binding domain)"/>
    <property type="match status" value="3"/>
</dbReference>
<accession>A0A1I8FL46</accession>
<sequence length="500" mass="52803">QCNNENQPQQQPPPIALACSQCSCALAGCRYVLLDDKEPACLSCFDSRLANTCAACGAKIGCDSKDRHWHEACFRCAGCSAQLAGSSFSVKSDAIYCLMCYETRFAERCSRCREAFKAGQRKFEFRSRQYHDSCFLCCECGAQIGGASFISGGGSGANDESAESFARRRRPYHSDCLVCGHCAKPLCGLKFTSHEDRPFCGDCYGELFARRCSACLKPITGFTGSSSSRSRQRDWHSQVLQLRPLRRQPGLAKAFCRWGRSCVLPSGGGVGGSGARQAHPPFFSLSGLPAAQRAANSSGCGGSRGSERGVAAAAAAADAAKSASTSVKILSRVSPAAGWHCQTEAHRRLELQDSRAAVQTHDSVLAAEPATGAGMGLAPQSRRPASGCRVRLHSNMSMPRNIGRPQRTSPSWGAALPSPVGRRFRCSPTRDSVLSAACPARDGAGHGVAAVGVEVVRAAPKGLSDGLACWKAHTCLLDSAEAGLHLVGDADPRPSGATMS</sequence>
<dbReference type="GO" id="GO:0030018">
    <property type="term" value="C:Z disc"/>
    <property type="evidence" value="ECO:0007669"/>
    <property type="project" value="TreeGrafter"/>
</dbReference>
<dbReference type="InterPro" id="IPR001781">
    <property type="entry name" value="Znf_LIM"/>
</dbReference>
<evidence type="ECO:0000313" key="8">
    <source>
        <dbReference type="Proteomes" id="UP000095280"/>
    </source>
</evidence>
<reference evidence="9" key="1">
    <citation type="submission" date="2016-11" db="UniProtKB">
        <authorList>
            <consortium name="WormBaseParasite"/>
        </authorList>
    </citation>
    <scope>IDENTIFICATION</scope>
</reference>
<dbReference type="PANTHER" id="PTHR24205">
    <property type="entry name" value="FOUR AND A HALF LIM DOMAINS PROTEIN"/>
    <property type="match status" value="1"/>
</dbReference>
<name>A0A1I8FL46_9PLAT</name>
<evidence type="ECO:0000256" key="2">
    <source>
        <dbReference type="ARBA" id="ARBA00022737"/>
    </source>
</evidence>
<feature type="domain" description="LIM zinc-binding" evidence="7">
    <location>
        <begin position="135"/>
        <end position="210"/>
    </location>
</feature>
<protein>
    <submittedName>
        <fullName evidence="9">LIM zinc-binding domain-containing protein</fullName>
    </submittedName>
</protein>
<keyword evidence="8" id="KW-1185">Reference proteome</keyword>
<dbReference type="GO" id="GO:0046872">
    <property type="term" value="F:metal ion binding"/>
    <property type="evidence" value="ECO:0007669"/>
    <property type="project" value="UniProtKB-KW"/>
</dbReference>
<feature type="region of interest" description="Disordered" evidence="6">
    <location>
        <begin position="397"/>
        <end position="416"/>
    </location>
</feature>
<evidence type="ECO:0000256" key="4">
    <source>
        <dbReference type="ARBA" id="ARBA00023038"/>
    </source>
</evidence>
<dbReference type="GO" id="GO:0003712">
    <property type="term" value="F:transcription coregulator activity"/>
    <property type="evidence" value="ECO:0007669"/>
    <property type="project" value="TreeGrafter"/>
</dbReference>
<organism evidence="8 9">
    <name type="scientific">Macrostomum lignano</name>
    <dbReference type="NCBI Taxonomy" id="282301"/>
    <lineage>
        <taxon>Eukaryota</taxon>
        <taxon>Metazoa</taxon>
        <taxon>Spiralia</taxon>
        <taxon>Lophotrochozoa</taxon>
        <taxon>Platyhelminthes</taxon>
        <taxon>Rhabditophora</taxon>
        <taxon>Macrostomorpha</taxon>
        <taxon>Macrostomida</taxon>
        <taxon>Macrostomidae</taxon>
        <taxon>Macrostomum</taxon>
    </lineage>
</organism>
<evidence type="ECO:0000259" key="7">
    <source>
        <dbReference type="PROSITE" id="PS50023"/>
    </source>
</evidence>
<evidence type="ECO:0000256" key="6">
    <source>
        <dbReference type="SAM" id="MobiDB-lite"/>
    </source>
</evidence>
<dbReference type="WBParaSite" id="maker-unitig_37481-snap-gene-0.2-mRNA-1">
    <property type="protein sequence ID" value="maker-unitig_37481-snap-gene-0.2-mRNA-1"/>
    <property type="gene ID" value="maker-unitig_37481-snap-gene-0.2"/>
</dbReference>
<dbReference type="SMART" id="SM00132">
    <property type="entry name" value="LIM"/>
    <property type="match status" value="3"/>
</dbReference>
<evidence type="ECO:0000313" key="9">
    <source>
        <dbReference type="WBParaSite" id="maker-unitig_37481-snap-gene-0.2-mRNA-1"/>
    </source>
</evidence>
<dbReference type="Proteomes" id="UP000095280">
    <property type="component" value="Unplaced"/>
</dbReference>
<evidence type="ECO:0000256" key="3">
    <source>
        <dbReference type="ARBA" id="ARBA00022833"/>
    </source>
</evidence>
<keyword evidence="2" id="KW-0677">Repeat</keyword>
<evidence type="ECO:0000256" key="1">
    <source>
        <dbReference type="ARBA" id="ARBA00022723"/>
    </source>
</evidence>
<dbReference type="PANTHER" id="PTHR24205:SF4">
    <property type="entry name" value="PROTEIN ESPINAS"/>
    <property type="match status" value="1"/>
</dbReference>
<dbReference type="GO" id="GO:0005634">
    <property type="term" value="C:nucleus"/>
    <property type="evidence" value="ECO:0007669"/>
    <property type="project" value="TreeGrafter"/>
</dbReference>
<keyword evidence="3 5" id="KW-0862">Zinc</keyword>
<dbReference type="AlphaFoldDB" id="A0A1I8FL46"/>
<evidence type="ECO:0000256" key="5">
    <source>
        <dbReference type="PROSITE-ProRule" id="PRU00125"/>
    </source>
</evidence>
<feature type="domain" description="LIM zinc-binding" evidence="7">
    <location>
        <begin position="39"/>
        <end position="107"/>
    </location>
</feature>
<keyword evidence="4 5" id="KW-0440">LIM domain</keyword>
<dbReference type="PROSITE" id="PS50023">
    <property type="entry name" value="LIM_DOMAIN_2"/>
    <property type="match status" value="2"/>
</dbReference>